<protein>
    <submittedName>
        <fullName evidence="1">Uncharacterized protein</fullName>
    </submittedName>
</protein>
<dbReference type="OrthoDB" id="2450230at2"/>
<evidence type="ECO:0000313" key="2">
    <source>
        <dbReference type="Proteomes" id="UP000199300"/>
    </source>
</evidence>
<gene>
    <name evidence="1" type="ORF">SAMN04488134_11414</name>
</gene>
<reference evidence="1 2" key="1">
    <citation type="submission" date="2016-10" db="EMBL/GenBank/DDBJ databases">
        <authorList>
            <person name="de Groot N.N."/>
        </authorList>
    </citation>
    <scope>NUCLEOTIDE SEQUENCE [LARGE SCALE GENOMIC DNA]</scope>
    <source>
        <strain evidence="1 2">CGMCC 1.10434</strain>
    </source>
</reference>
<dbReference type="PROSITE" id="PS51257">
    <property type="entry name" value="PROKAR_LIPOPROTEIN"/>
    <property type="match status" value="1"/>
</dbReference>
<dbReference type="AlphaFoldDB" id="A0A1H8T092"/>
<proteinExistence type="predicted"/>
<dbReference type="Proteomes" id="UP000199300">
    <property type="component" value="Unassembled WGS sequence"/>
</dbReference>
<name>A0A1H8T092_9BACI</name>
<sequence>MRVKLRLMVIIVGVFILSGCGLTEEEALQEIEETVVTTFETNYEEPNQTFNSFAMFLPEQFTVVEESESNLIIEGNNQMFILFYNTLEDQTSDFFYLSAEATDTYTLLESYETDEQFSYVSVTGADEDYELQVGVGGVRITTQTDLKKLEANFTDMVTMLNSIEFTE</sequence>
<dbReference type="STRING" id="872970.SAMN04488134_11414"/>
<accession>A0A1H8T092</accession>
<organism evidence="1 2">
    <name type="scientific">Amphibacillus marinus</name>
    <dbReference type="NCBI Taxonomy" id="872970"/>
    <lineage>
        <taxon>Bacteria</taxon>
        <taxon>Bacillati</taxon>
        <taxon>Bacillota</taxon>
        <taxon>Bacilli</taxon>
        <taxon>Bacillales</taxon>
        <taxon>Bacillaceae</taxon>
        <taxon>Amphibacillus</taxon>
    </lineage>
</organism>
<dbReference type="RefSeq" id="WP_091499974.1">
    <property type="nucleotide sequence ID" value="NZ_FODJ01000014.1"/>
</dbReference>
<evidence type="ECO:0000313" key="1">
    <source>
        <dbReference type="EMBL" id="SEO83994.1"/>
    </source>
</evidence>
<dbReference type="EMBL" id="FODJ01000014">
    <property type="protein sequence ID" value="SEO83994.1"/>
    <property type="molecule type" value="Genomic_DNA"/>
</dbReference>
<keyword evidence="2" id="KW-1185">Reference proteome</keyword>